<dbReference type="GO" id="GO:0005524">
    <property type="term" value="F:ATP binding"/>
    <property type="evidence" value="ECO:0007669"/>
    <property type="project" value="UniProtKB-KW"/>
</dbReference>
<dbReference type="GO" id="GO:0140662">
    <property type="term" value="F:ATP-dependent protein folding chaperone"/>
    <property type="evidence" value="ECO:0007669"/>
    <property type="project" value="InterPro"/>
</dbReference>
<dbReference type="AlphaFoldDB" id="A0AAF3EWE3"/>
<dbReference type="InterPro" id="IPR000719">
    <property type="entry name" value="Prot_kinase_dom"/>
</dbReference>
<dbReference type="InterPro" id="IPR043129">
    <property type="entry name" value="ATPase_NBD"/>
</dbReference>
<dbReference type="PROSITE" id="PS00108">
    <property type="entry name" value="PROTEIN_KINASE_ST"/>
    <property type="match status" value="1"/>
</dbReference>
<dbReference type="SMART" id="SM00220">
    <property type="entry name" value="S_TKc"/>
    <property type="match status" value="1"/>
</dbReference>
<keyword evidence="2" id="KW-0547">Nucleotide-binding</keyword>
<dbReference type="Pfam" id="PF00069">
    <property type="entry name" value="Pkinase"/>
    <property type="match status" value="1"/>
</dbReference>
<dbReference type="PANTHER" id="PTHR19375">
    <property type="entry name" value="HEAT SHOCK PROTEIN 70KDA"/>
    <property type="match status" value="1"/>
</dbReference>
<dbReference type="InterPro" id="IPR008271">
    <property type="entry name" value="Ser/Thr_kinase_AS"/>
</dbReference>
<dbReference type="InterPro" id="IPR013126">
    <property type="entry name" value="Hsp_70_fam"/>
</dbReference>
<dbReference type="GO" id="GO:0003924">
    <property type="term" value="F:GTPase activity"/>
    <property type="evidence" value="ECO:0007669"/>
    <property type="project" value="InterPro"/>
</dbReference>
<evidence type="ECO:0000256" key="3">
    <source>
        <dbReference type="ARBA" id="ARBA00022840"/>
    </source>
</evidence>
<comment type="similarity">
    <text evidence="1">Belongs to the heat shock protein 70 family.</text>
</comment>
<dbReference type="PROSITE" id="PS50011">
    <property type="entry name" value="PROTEIN_KINASE_DOM"/>
    <property type="match status" value="1"/>
</dbReference>
<dbReference type="Proteomes" id="UP000887575">
    <property type="component" value="Unassembled WGS sequence"/>
</dbReference>
<dbReference type="Gene3D" id="1.10.510.10">
    <property type="entry name" value="Transferase(Phosphotransferase) domain 1"/>
    <property type="match status" value="1"/>
</dbReference>
<dbReference type="Gene3D" id="2.60.34.10">
    <property type="entry name" value="Substrate Binding Domain Of DNAk, Chain A, domain 1"/>
    <property type="match status" value="1"/>
</dbReference>
<evidence type="ECO:0000256" key="2">
    <source>
        <dbReference type="ARBA" id="ARBA00022741"/>
    </source>
</evidence>
<dbReference type="InterPro" id="IPR015894">
    <property type="entry name" value="Guanylate-bd_N"/>
</dbReference>
<keyword evidence="5" id="KW-1185">Reference proteome</keyword>
<dbReference type="Gene3D" id="3.30.420.40">
    <property type="match status" value="2"/>
</dbReference>
<keyword evidence="3" id="KW-0067">ATP-binding</keyword>
<proteinExistence type="inferred from homology"/>
<sequence length="1203" mass="137772">MDDLLTDFVIQQIDLSREKVILLGSQHSKTKLLASQTPPKVIKFGNEAIHEYEIVQTLIHPNILKYYGVVFDPQYGTGLQMEFCQRGTLEKIIFDSRIIYTINTEIVHRDIKPANIFVTEDFSLKIGNFQYSMGVQWEVNEDLAVTYSTDIYSMGIVFWEIIERRYAFRSENKIYNDYSHFADFQKEQTAGLHFSYSGCKEFKETILECAAFDPRERPNAEEVLEKIIIIKNDKEIQQYEFMPIIDNDRTRIMRPDNVLPNSFTPREESEVETFPSLNSEANHDLITSSQVDDMQPSTLMFSDEEERSLIQKPTSLFQPLYTINQSGEGTFNKQLFNRIMDQVGNCKIAIISIAGLPRGGKTFWLNFLLRALRKGDAHFKPDEIIGGPSGASFQSGLYSHTTGIQICTETFFINNSESEKIAQVIKQMERKEKSNITSLFEATNELAFNELRMDALKEFERLWNQQNEINAYSPIDPELFEETGKTILETVTQTFAITLKYGGEEKRQRFGQFIQQLRELNVERAQMNFLRFRDLRISEAYDRAMQLYQRGVQRKIVSGVDPATPEELQNVHNNAVHGAIEFFENEASSFPNCSTIFEEKKRKLVASFKNSLTNTLREVSIQAIKDVFYDLCETMLRNYREELAQLRLRLIDSDAFQIETLLNQENEKFADYKMRETFLTVQNLSQRFSIIPVVDLKKFAENVLQTVLDPMIKACSEDFLKSIHFDQEIISIQTSGFQQADIRAKLTQLLGGYRKFVESLSIGIHLRNMQARVAVFVGDEAICIPAGNGQNVFSVPSEQSVFLDSFLGSSESSTSMIFAQHRQLTRAGVLFEMEEMSPRTKALTRLFHGLNQSCEEFLGRPIHECAFAIPKPVAAALASGIKNSSNKSKYIMVYHLRGDARRRLLLACEQAKIDLTQHETALINIPSLKLFDFKITIKRKKFEWICRDVFKEMIAPIDVALKMANLKAKQIDDLLVLGHSTQIQRIQELLKSKVKCEHKSAVNSDEMVVEGAAIQAAKLGGYISKRLTQLSFRDATALSLGVRFRGNLMKVVIPKDSPIPISKQITCTTTYDGQSSMEIQIYEGERAMASANRLLGTLQYKIRRGEKGGELEVFIEDPLTNDSNFLSLRQLRDGFYEADEVKRVIQEANNHAKEDQEFIKKNIILSELDDLAFQMANNLKREFSKLGEPWLTLISNRGYEEMP</sequence>
<dbReference type="SUPFAM" id="SSF48340">
    <property type="entry name" value="Interferon-induced guanylate-binding protein 1 (GBP1), C-terminal domain"/>
    <property type="match status" value="1"/>
</dbReference>
<dbReference type="SUPFAM" id="SSF53067">
    <property type="entry name" value="Actin-like ATPase domain"/>
    <property type="match status" value="1"/>
</dbReference>
<evidence type="ECO:0000259" key="4">
    <source>
        <dbReference type="PROSITE" id="PS50011"/>
    </source>
</evidence>
<dbReference type="Gene3D" id="3.90.640.10">
    <property type="entry name" value="Actin, Chain A, domain 4"/>
    <property type="match status" value="1"/>
</dbReference>
<dbReference type="Gene3D" id="3.40.50.300">
    <property type="entry name" value="P-loop containing nucleotide triphosphate hydrolases"/>
    <property type="match status" value="1"/>
</dbReference>
<dbReference type="InterPro" id="IPR029047">
    <property type="entry name" value="HSP70_peptide-bd_sf"/>
</dbReference>
<protein>
    <recommendedName>
        <fullName evidence="4">Protein kinase domain-containing protein</fullName>
    </recommendedName>
</protein>
<dbReference type="InterPro" id="IPR011009">
    <property type="entry name" value="Kinase-like_dom_sf"/>
</dbReference>
<dbReference type="Pfam" id="PF02263">
    <property type="entry name" value="GBP"/>
    <property type="match status" value="1"/>
</dbReference>
<dbReference type="SUPFAM" id="SSF100920">
    <property type="entry name" value="Heat shock protein 70kD (HSP70), peptide-binding domain"/>
    <property type="match status" value="1"/>
</dbReference>
<dbReference type="PRINTS" id="PR00301">
    <property type="entry name" value="HEATSHOCK70"/>
</dbReference>
<dbReference type="SUPFAM" id="SSF56112">
    <property type="entry name" value="Protein kinase-like (PK-like)"/>
    <property type="match status" value="1"/>
</dbReference>
<reference evidence="6" key="1">
    <citation type="submission" date="2024-02" db="UniProtKB">
        <authorList>
            <consortium name="WormBaseParasite"/>
        </authorList>
    </citation>
    <scope>IDENTIFICATION</scope>
</reference>
<dbReference type="WBParaSite" id="MBELARI_LOCUS1852.1">
    <property type="protein sequence ID" value="MBELARI_LOCUS1852.1"/>
    <property type="gene ID" value="MBELARI_LOCUS1852"/>
</dbReference>
<dbReference type="InterPro" id="IPR036543">
    <property type="entry name" value="Guanylate-bd_C_sf"/>
</dbReference>
<evidence type="ECO:0000256" key="1">
    <source>
        <dbReference type="ARBA" id="ARBA00007381"/>
    </source>
</evidence>
<name>A0AAF3EWE3_9BILA</name>
<accession>A0AAF3EWE3</accession>
<organism evidence="5 6">
    <name type="scientific">Mesorhabditis belari</name>
    <dbReference type="NCBI Taxonomy" id="2138241"/>
    <lineage>
        <taxon>Eukaryota</taxon>
        <taxon>Metazoa</taxon>
        <taxon>Ecdysozoa</taxon>
        <taxon>Nematoda</taxon>
        <taxon>Chromadorea</taxon>
        <taxon>Rhabditida</taxon>
        <taxon>Rhabditina</taxon>
        <taxon>Rhabditomorpha</taxon>
        <taxon>Rhabditoidea</taxon>
        <taxon>Rhabditidae</taxon>
        <taxon>Mesorhabditinae</taxon>
        <taxon>Mesorhabditis</taxon>
    </lineage>
</organism>
<dbReference type="InterPro" id="IPR027417">
    <property type="entry name" value="P-loop_NTPase"/>
</dbReference>
<dbReference type="GO" id="GO:0004672">
    <property type="term" value="F:protein kinase activity"/>
    <property type="evidence" value="ECO:0007669"/>
    <property type="project" value="InterPro"/>
</dbReference>
<evidence type="ECO:0000313" key="5">
    <source>
        <dbReference type="Proteomes" id="UP000887575"/>
    </source>
</evidence>
<dbReference type="Pfam" id="PF00012">
    <property type="entry name" value="HSP70"/>
    <property type="match status" value="1"/>
</dbReference>
<evidence type="ECO:0000313" key="6">
    <source>
        <dbReference type="WBParaSite" id="MBELARI_LOCUS1852.1"/>
    </source>
</evidence>
<feature type="domain" description="Protein kinase" evidence="4">
    <location>
        <begin position="1"/>
        <end position="242"/>
    </location>
</feature>
<dbReference type="GO" id="GO:0005525">
    <property type="term" value="F:GTP binding"/>
    <property type="evidence" value="ECO:0007669"/>
    <property type="project" value="InterPro"/>
</dbReference>